<comment type="caution">
    <text evidence="1">The sequence shown here is derived from an EMBL/GenBank/DDBJ whole genome shotgun (WGS) entry which is preliminary data.</text>
</comment>
<gene>
    <name evidence="1" type="ORF">V1477_003949</name>
</gene>
<evidence type="ECO:0000313" key="1">
    <source>
        <dbReference type="EMBL" id="KAL2748054.1"/>
    </source>
</evidence>
<accession>A0ABD2CTE5</accession>
<evidence type="ECO:0000313" key="2">
    <source>
        <dbReference type="Proteomes" id="UP001607303"/>
    </source>
</evidence>
<organism evidence="1 2">
    <name type="scientific">Vespula maculifrons</name>
    <name type="common">Eastern yellow jacket</name>
    <name type="synonym">Wasp</name>
    <dbReference type="NCBI Taxonomy" id="7453"/>
    <lineage>
        <taxon>Eukaryota</taxon>
        <taxon>Metazoa</taxon>
        <taxon>Ecdysozoa</taxon>
        <taxon>Arthropoda</taxon>
        <taxon>Hexapoda</taxon>
        <taxon>Insecta</taxon>
        <taxon>Pterygota</taxon>
        <taxon>Neoptera</taxon>
        <taxon>Endopterygota</taxon>
        <taxon>Hymenoptera</taxon>
        <taxon>Apocrita</taxon>
        <taxon>Aculeata</taxon>
        <taxon>Vespoidea</taxon>
        <taxon>Vespidae</taxon>
        <taxon>Vespinae</taxon>
        <taxon>Vespula</taxon>
    </lineage>
</organism>
<reference evidence="1 2" key="1">
    <citation type="journal article" date="2024" name="Ann. Entomol. Soc. Am.">
        <title>Genomic analyses of the southern and eastern yellowjacket wasps (Hymenoptera: Vespidae) reveal evolutionary signatures of social life.</title>
        <authorList>
            <person name="Catto M.A."/>
            <person name="Caine P.B."/>
            <person name="Orr S.E."/>
            <person name="Hunt B.G."/>
            <person name="Goodisman M.A.D."/>
        </authorList>
    </citation>
    <scope>NUCLEOTIDE SEQUENCE [LARGE SCALE GENOMIC DNA]</scope>
    <source>
        <strain evidence="1">232</strain>
        <tissue evidence="1">Head and thorax</tissue>
    </source>
</reference>
<dbReference type="Proteomes" id="UP001607303">
    <property type="component" value="Unassembled WGS sequence"/>
</dbReference>
<dbReference type="EMBL" id="JAYRBN010000034">
    <property type="protein sequence ID" value="KAL2748054.1"/>
    <property type="molecule type" value="Genomic_DNA"/>
</dbReference>
<proteinExistence type="predicted"/>
<name>A0ABD2CTE5_VESMC</name>
<protein>
    <submittedName>
        <fullName evidence="1">Uncharacterized protein</fullName>
    </submittedName>
</protein>
<dbReference type="AlphaFoldDB" id="A0ABD2CTE5"/>
<keyword evidence="2" id="KW-1185">Reference proteome</keyword>
<sequence length="73" mass="8203">MMVKNGSEGKASFLRGLNEVVARRRLFWVSGLWQSRYWKESGEKDVVIAAAATERLEVNSLEANGSANFWLAN</sequence>